<gene>
    <name evidence="2" type="ORF">PL78_09245</name>
</gene>
<proteinExistence type="predicted"/>
<dbReference type="RefSeq" id="WP_084414315.1">
    <property type="nucleotide sequence ID" value="NZ_CP010029.1"/>
</dbReference>
<dbReference type="InterPro" id="IPR009225">
    <property type="entry name" value="Phage_head_completion_GpL"/>
</dbReference>
<accession>A0ABM6BKV2</accession>
<protein>
    <recommendedName>
        <fullName evidence="4">Head completion/stabilization protein</fullName>
    </recommendedName>
</protein>
<evidence type="ECO:0000256" key="1">
    <source>
        <dbReference type="SAM" id="MobiDB-lite"/>
    </source>
</evidence>
<evidence type="ECO:0008006" key="4">
    <source>
        <dbReference type="Google" id="ProtNLM"/>
    </source>
</evidence>
<sequence length="162" mass="18470">MNVVLQPSPDRDKSPVSDSGQTMIKNTEFWPDIDLNKYRDDMRQDGTLSQPRVIEAARFAIHETNRRLADWQRARQKQGYFSLTTVPASQLDGESVNVQLYRRAVYCLMQASLTERFRSIDATGSGSKRADSLETTIDALRRDAAWAINDIQAINRMTCELI</sequence>
<dbReference type="Pfam" id="PF05926">
    <property type="entry name" value="Phage_GPL"/>
    <property type="match status" value="1"/>
</dbReference>
<reference evidence="2 3" key="1">
    <citation type="journal article" date="2016" name="Toxins">
        <title>The Draft Genome Sequence of the Yersinia entomophaga Entomopathogenic Type Strain MH96T.</title>
        <authorList>
            <person name="Hurst M.R."/>
            <person name="Beattie A."/>
            <person name="Altermann E."/>
            <person name="Moraga R.M."/>
            <person name="Harper L.A."/>
            <person name="Calder J."/>
            <person name="Laugraud A."/>
        </authorList>
    </citation>
    <scope>NUCLEOTIDE SEQUENCE [LARGE SCALE GENOMIC DNA]</scope>
    <source>
        <strain evidence="2 3">MH96</strain>
    </source>
</reference>
<evidence type="ECO:0000313" key="3">
    <source>
        <dbReference type="Proteomes" id="UP000266744"/>
    </source>
</evidence>
<organism evidence="2 3">
    <name type="scientific">Yersinia entomophaga</name>
    <dbReference type="NCBI Taxonomy" id="935293"/>
    <lineage>
        <taxon>Bacteria</taxon>
        <taxon>Pseudomonadati</taxon>
        <taxon>Pseudomonadota</taxon>
        <taxon>Gammaproteobacteria</taxon>
        <taxon>Enterobacterales</taxon>
        <taxon>Yersiniaceae</taxon>
        <taxon>Yersinia</taxon>
    </lineage>
</organism>
<name>A0ABM6BKV2_YERET</name>
<evidence type="ECO:0000313" key="2">
    <source>
        <dbReference type="EMBL" id="ANI30003.1"/>
    </source>
</evidence>
<dbReference type="Proteomes" id="UP000266744">
    <property type="component" value="Chromosome"/>
</dbReference>
<keyword evidence="3" id="KW-1185">Reference proteome</keyword>
<feature type="region of interest" description="Disordered" evidence="1">
    <location>
        <begin position="1"/>
        <end position="22"/>
    </location>
</feature>
<dbReference type="EMBL" id="CP010029">
    <property type="protein sequence ID" value="ANI30003.1"/>
    <property type="molecule type" value="Genomic_DNA"/>
</dbReference>